<dbReference type="PANTHER" id="PTHR15467">
    <property type="entry name" value="ZINC-FINGERS AND HOMEOBOXES RELATED"/>
    <property type="match status" value="1"/>
</dbReference>
<feature type="compositionally biased region" description="Basic residues" evidence="7">
    <location>
        <begin position="220"/>
        <end position="239"/>
    </location>
</feature>
<evidence type="ECO:0000313" key="9">
    <source>
        <dbReference type="EMBL" id="GLD53830.1"/>
    </source>
</evidence>
<evidence type="ECO:0000256" key="1">
    <source>
        <dbReference type="ARBA" id="ARBA00004123"/>
    </source>
</evidence>
<dbReference type="InterPro" id="IPR009057">
    <property type="entry name" value="Homeodomain-like_sf"/>
</dbReference>
<dbReference type="GO" id="GO:0005634">
    <property type="term" value="C:nucleus"/>
    <property type="evidence" value="ECO:0007669"/>
    <property type="project" value="UniProtKB-SubCell"/>
</dbReference>
<evidence type="ECO:0000256" key="7">
    <source>
        <dbReference type="SAM" id="MobiDB-lite"/>
    </source>
</evidence>
<keyword evidence="3 5" id="KW-0371">Homeobox</keyword>
<organism evidence="9 10">
    <name type="scientific">Lates japonicus</name>
    <name type="common">Japanese lates</name>
    <dbReference type="NCBI Taxonomy" id="270547"/>
    <lineage>
        <taxon>Eukaryota</taxon>
        <taxon>Metazoa</taxon>
        <taxon>Chordata</taxon>
        <taxon>Craniata</taxon>
        <taxon>Vertebrata</taxon>
        <taxon>Euteleostomi</taxon>
        <taxon>Actinopterygii</taxon>
        <taxon>Neopterygii</taxon>
        <taxon>Teleostei</taxon>
        <taxon>Neoteleostei</taxon>
        <taxon>Acanthomorphata</taxon>
        <taxon>Carangaria</taxon>
        <taxon>Carangaria incertae sedis</taxon>
        <taxon>Centropomidae</taxon>
        <taxon>Lates</taxon>
    </lineage>
</organism>
<keyword evidence="10" id="KW-1185">Reference proteome</keyword>
<comment type="subcellular location">
    <subcellularLocation>
        <location evidence="1 5 6">Nucleus</location>
    </subcellularLocation>
</comment>
<gene>
    <name evidence="9" type="ORF">AKAME5_000652900</name>
</gene>
<dbReference type="PROSITE" id="PS50071">
    <property type="entry name" value="HOMEOBOX_2"/>
    <property type="match status" value="2"/>
</dbReference>
<feature type="compositionally biased region" description="Basic and acidic residues" evidence="7">
    <location>
        <begin position="191"/>
        <end position="219"/>
    </location>
</feature>
<dbReference type="Gene3D" id="1.10.10.60">
    <property type="entry name" value="Homeodomain-like"/>
    <property type="match status" value="2"/>
</dbReference>
<dbReference type="EMBL" id="BRZM01000018">
    <property type="protein sequence ID" value="GLD53830.1"/>
    <property type="molecule type" value="Genomic_DNA"/>
</dbReference>
<evidence type="ECO:0000259" key="8">
    <source>
        <dbReference type="PROSITE" id="PS50071"/>
    </source>
</evidence>
<dbReference type="PANTHER" id="PTHR15467:SF10">
    <property type="entry name" value="HOMEOBOX AND LEUCINE ZIPPER ENCODING B-RELATED"/>
    <property type="match status" value="1"/>
</dbReference>
<protein>
    <submittedName>
        <fullName evidence="9">Zinc fingers and homeoboxes protein 1-like protein</fullName>
    </submittedName>
</protein>
<dbReference type="Proteomes" id="UP001279410">
    <property type="component" value="Unassembled WGS sequence"/>
</dbReference>
<dbReference type="GO" id="GO:0003677">
    <property type="term" value="F:DNA binding"/>
    <property type="evidence" value="ECO:0007669"/>
    <property type="project" value="UniProtKB-UniRule"/>
</dbReference>
<keyword evidence="2 5" id="KW-0238">DNA-binding</keyword>
<accession>A0AAD3MGM1</accession>
<feature type="region of interest" description="Disordered" evidence="7">
    <location>
        <begin position="1"/>
        <end position="23"/>
    </location>
</feature>
<dbReference type="SUPFAM" id="SSF46689">
    <property type="entry name" value="Homeodomain-like"/>
    <property type="match status" value="2"/>
</dbReference>
<evidence type="ECO:0000313" key="10">
    <source>
        <dbReference type="Proteomes" id="UP001279410"/>
    </source>
</evidence>
<feature type="compositionally biased region" description="Basic and acidic residues" evidence="7">
    <location>
        <begin position="133"/>
        <end position="175"/>
    </location>
</feature>
<keyword evidence="4 5" id="KW-0539">Nucleus</keyword>
<evidence type="ECO:0000256" key="3">
    <source>
        <dbReference type="ARBA" id="ARBA00023155"/>
    </source>
</evidence>
<reference evidence="9" key="1">
    <citation type="submission" date="2022-08" db="EMBL/GenBank/DDBJ databases">
        <title>Genome sequencing of akame (Lates japonicus).</title>
        <authorList>
            <person name="Hashiguchi Y."/>
            <person name="Takahashi H."/>
        </authorList>
    </citation>
    <scope>NUCLEOTIDE SEQUENCE</scope>
    <source>
        <strain evidence="9">Kochi</strain>
    </source>
</reference>
<feature type="DNA-binding region" description="Homeobox" evidence="5">
    <location>
        <begin position="311"/>
        <end position="358"/>
    </location>
</feature>
<evidence type="ECO:0000256" key="5">
    <source>
        <dbReference type="PROSITE-ProRule" id="PRU00108"/>
    </source>
</evidence>
<feature type="domain" description="Homeobox" evidence="8">
    <location>
        <begin position="309"/>
        <end position="357"/>
    </location>
</feature>
<comment type="caution">
    <text evidence="9">The sequence shown here is derived from an EMBL/GenBank/DDBJ whole genome shotgun (WGS) entry which is preliminary data.</text>
</comment>
<feature type="DNA-binding region" description="Homeobox" evidence="5">
    <location>
        <begin position="72"/>
        <end position="115"/>
    </location>
</feature>
<dbReference type="CDD" id="cd00086">
    <property type="entry name" value="homeodomain"/>
    <property type="match status" value="1"/>
</dbReference>
<feature type="domain" description="Homeobox" evidence="8">
    <location>
        <begin position="70"/>
        <end position="114"/>
    </location>
</feature>
<dbReference type="GO" id="GO:0000981">
    <property type="term" value="F:DNA-binding transcription factor activity, RNA polymerase II-specific"/>
    <property type="evidence" value="ECO:0007669"/>
    <property type="project" value="TreeGrafter"/>
</dbReference>
<dbReference type="SMART" id="SM00389">
    <property type="entry name" value="HOX"/>
    <property type="match status" value="2"/>
</dbReference>
<dbReference type="Pfam" id="PF00046">
    <property type="entry name" value="Homeodomain"/>
    <property type="match status" value="1"/>
</dbReference>
<proteinExistence type="predicted"/>
<evidence type="ECO:0000256" key="2">
    <source>
        <dbReference type="ARBA" id="ARBA00023125"/>
    </source>
</evidence>
<evidence type="ECO:0000256" key="6">
    <source>
        <dbReference type="RuleBase" id="RU000682"/>
    </source>
</evidence>
<feature type="region of interest" description="Disordered" evidence="7">
    <location>
        <begin position="128"/>
        <end position="242"/>
    </location>
</feature>
<name>A0AAD3MGM1_LATJO</name>
<dbReference type="AlphaFoldDB" id="A0AAD3MGM1"/>
<sequence>MRQVADGRRPGLRQKMPDACGETPTETNIAPVAFDRNHNSVVCLPLLSESQRLIWVHSNQIDLQLDGAAELDKAFDRFPYLTQKQTVALAQRCSLHPDQVKVWFMVQRLRYGISWDYKDIQDVRRKFTSSQGKDQEELQNRMGEEVQENRGEKEKQKREVKESGGRKAGKVKEEQSANEGRMMGENVRASKLSERKMKQQQEVNKEKDRKIETVEEVKRNTQKKRKKMAVAGKMGKKRMKQDDDGIMERVWQKSNLSETKLSTKEKRKAKANERLMPGQEWPANKSSVDPHVIETCSFPTGIHCSKRQHQLAMMKAAFSSCQYPTADDYDRMALLIGIPRHMLVQWFGDMRYYVKKGRPRWMNQVQHSQALANINYRQYLNKLAKAERGQQKSNLEEEV</sequence>
<evidence type="ECO:0000256" key="4">
    <source>
        <dbReference type="ARBA" id="ARBA00023242"/>
    </source>
</evidence>
<dbReference type="InterPro" id="IPR001356">
    <property type="entry name" value="HD"/>
</dbReference>